<evidence type="ECO:0000259" key="2">
    <source>
        <dbReference type="PROSITE" id="PS50111"/>
    </source>
</evidence>
<dbReference type="SUPFAM" id="SSF55785">
    <property type="entry name" value="PYP-like sensor domain (PAS domain)"/>
    <property type="match status" value="1"/>
</dbReference>
<dbReference type="InterPro" id="IPR013655">
    <property type="entry name" value="PAS_fold_3"/>
</dbReference>
<dbReference type="CDD" id="cd00130">
    <property type="entry name" value="PAS"/>
    <property type="match status" value="1"/>
</dbReference>
<name>A0A1J5RX94_9ZZZZ</name>
<organism evidence="4">
    <name type="scientific">mine drainage metagenome</name>
    <dbReference type="NCBI Taxonomy" id="410659"/>
    <lineage>
        <taxon>unclassified sequences</taxon>
        <taxon>metagenomes</taxon>
        <taxon>ecological metagenomes</taxon>
    </lineage>
</organism>
<dbReference type="Gene3D" id="3.30.450.20">
    <property type="entry name" value="PAS domain"/>
    <property type="match status" value="1"/>
</dbReference>
<feature type="domain" description="Methyl-accepting transducer" evidence="2">
    <location>
        <begin position="170"/>
        <end position="238"/>
    </location>
</feature>
<dbReference type="GO" id="GO:0007165">
    <property type="term" value="P:signal transduction"/>
    <property type="evidence" value="ECO:0007669"/>
    <property type="project" value="UniProtKB-KW"/>
</dbReference>
<dbReference type="InterPro" id="IPR035965">
    <property type="entry name" value="PAS-like_dom_sf"/>
</dbReference>
<keyword evidence="1" id="KW-0807">Transducer</keyword>
<proteinExistence type="predicted"/>
<dbReference type="Pfam" id="PF00015">
    <property type="entry name" value="MCPsignal"/>
    <property type="match status" value="1"/>
</dbReference>
<dbReference type="InterPro" id="IPR000700">
    <property type="entry name" value="PAS-assoc_C"/>
</dbReference>
<accession>A0A1J5RX94</accession>
<sequence>MLQKNIGSNEPKQDKIYAELISVKKKLEDLELADSAITEGIWVLHMVNGDPDHKESTIEWSSQFRRLLGYERADDFPNGWDSWLKAIHADDKQQALDAFSAHLNDSSGLTPYNVEYRMQTANRGYVWFRERAITARNDSNLALRSAGAIRDISDEKTTQELHQLNVIRNEQNMREIMSVADTINQIAMQINILAINAAIEAARAGEAGRGFAVVASEVRKLAERTTQAMNEIRLMANK</sequence>
<comment type="caution">
    <text evidence="4">The sequence shown here is derived from an EMBL/GenBank/DDBJ whole genome shotgun (WGS) entry which is preliminary data.</text>
</comment>
<dbReference type="EMBL" id="MLJW01000144">
    <property type="protein sequence ID" value="OIQ96684.1"/>
    <property type="molecule type" value="Genomic_DNA"/>
</dbReference>
<protein>
    <submittedName>
        <fullName evidence="4">Biofilm dispersion protein BdlA</fullName>
    </submittedName>
</protein>
<evidence type="ECO:0000256" key="1">
    <source>
        <dbReference type="ARBA" id="ARBA00023224"/>
    </source>
</evidence>
<dbReference type="InterPro" id="IPR000014">
    <property type="entry name" value="PAS"/>
</dbReference>
<evidence type="ECO:0000313" key="4">
    <source>
        <dbReference type="EMBL" id="OIQ96684.1"/>
    </source>
</evidence>
<dbReference type="PROSITE" id="PS50111">
    <property type="entry name" value="CHEMOTAXIS_TRANSDUC_2"/>
    <property type="match status" value="1"/>
</dbReference>
<gene>
    <name evidence="4" type="primary">bdlA_11</name>
    <name evidence="4" type="ORF">GALL_212720</name>
</gene>
<dbReference type="PANTHER" id="PTHR32089">
    <property type="entry name" value="METHYL-ACCEPTING CHEMOTAXIS PROTEIN MCPB"/>
    <property type="match status" value="1"/>
</dbReference>
<reference evidence="4" key="1">
    <citation type="submission" date="2016-10" db="EMBL/GenBank/DDBJ databases">
        <title>Sequence of Gallionella enrichment culture.</title>
        <authorList>
            <person name="Poehlein A."/>
            <person name="Muehling M."/>
            <person name="Daniel R."/>
        </authorList>
    </citation>
    <scope>NUCLEOTIDE SEQUENCE</scope>
</reference>
<dbReference type="Gene3D" id="6.10.250.3200">
    <property type="match status" value="1"/>
</dbReference>
<feature type="domain" description="PAC" evidence="3">
    <location>
        <begin position="112"/>
        <end position="164"/>
    </location>
</feature>
<dbReference type="PROSITE" id="PS50113">
    <property type="entry name" value="PAC"/>
    <property type="match status" value="1"/>
</dbReference>
<dbReference type="PANTHER" id="PTHR32089:SF112">
    <property type="entry name" value="LYSOZYME-LIKE PROTEIN-RELATED"/>
    <property type="match status" value="1"/>
</dbReference>
<dbReference type="GO" id="GO:0016020">
    <property type="term" value="C:membrane"/>
    <property type="evidence" value="ECO:0007669"/>
    <property type="project" value="InterPro"/>
</dbReference>
<dbReference type="AlphaFoldDB" id="A0A1J5RX94"/>
<dbReference type="Pfam" id="PF08447">
    <property type="entry name" value="PAS_3"/>
    <property type="match status" value="1"/>
</dbReference>
<dbReference type="SUPFAM" id="SSF58104">
    <property type="entry name" value="Methyl-accepting chemotaxis protein (MCP) signaling domain"/>
    <property type="match status" value="1"/>
</dbReference>
<evidence type="ECO:0000259" key="3">
    <source>
        <dbReference type="PROSITE" id="PS50113"/>
    </source>
</evidence>
<dbReference type="InterPro" id="IPR004089">
    <property type="entry name" value="MCPsignal_dom"/>
</dbReference>